<protein>
    <submittedName>
        <fullName evidence="2">Phospholipase A2-like protein</fullName>
    </submittedName>
</protein>
<organism evidence="2 3">
    <name type="scientific">Saccharothrix carnea</name>
    <dbReference type="NCBI Taxonomy" id="1280637"/>
    <lineage>
        <taxon>Bacteria</taxon>
        <taxon>Bacillati</taxon>
        <taxon>Actinomycetota</taxon>
        <taxon>Actinomycetes</taxon>
        <taxon>Pseudonocardiales</taxon>
        <taxon>Pseudonocardiaceae</taxon>
        <taxon>Saccharothrix</taxon>
    </lineage>
</organism>
<keyword evidence="3" id="KW-1185">Reference proteome</keyword>
<dbReference type="Gene3D" id="1.20.90.10">
    <property type="entry name" value="Phospholipase A2 domain"/>
    <property type="match status" value="1"/>
</dbReference>
<dbReference type="EMBL" id="PYAX01000004">
    <property type="protein sequence ID" value="PSL55798.1"/>
    <property type="molecule type" value="Genomic_DNA"/>
</dbReference>
<evidence type="ECO:0000313" key="3">
    <source>
        <dbReference type="Proteomes" id="UP000241118"/>
    </source>
</evidence>
<evidence type="ECO:0000256" key="1">
    <source>
        <dbReference type="SAM" id="SignalP"/>
    </source>
</evidence>
<dbReference type="AlphaFoldDB" id="A0A2P8IBF7"/>
<gene>
    <name evidence="2" type="ORF">B0I31_10489</name>
</gene>
<feature type="signal peptide" evidence="1">
    <location>
        <begin position="1"/>
        <end position="33"/>
    </location>
</feature>
<dbReference type="SUPFAM" id="SSF48619">
    <property type="entry name" value="Phospholipase A2, PLA2"/>
    <property type="match status" value="1"/>
</dbReference>
<dbReference type="Proteomes" id="UP000241118">
    <property type="component" value="Unassembled WGS sequence"/>
</dbReference>
<dbReference type="GO" id="GO:0050482">
    <property type="term" value="P:arachidonate secretion"/>
    <property type="evidence" value="ECO:0007669"/>
    <property type="project" value="InterPro"/>
</dbReference>
<keyword evidence="1" id="KW-0732">Signal</keyword>
<dbReference type="InterPro" id="IPR036444">
    <property type="entry name" value="PLipase_A2_dom_sf"/>
</dbReference>
<name>A0A2P8IBF7_SACCR</name>
<proteinExistence type="predicted"/>
<sequence>MGSKPINRRIPALTAVVALVLFGALGNTLPAHAAGAPGLGEQAVTAAPGVSEQKPDGAKRPVGPRSVAELANGSAIALRPQAAGKAPGMVGGAQQEDAGCTPYISGTISKVGLSVRIDYLAEVLCNFYLAGAGQAYLIERTSGSPYNGQVVAAATPFSFVNGYYGYSYGAVIIDGYVYDGGARMEVGFNLALQAFNGGIWTGCLALPNGLRYLSACSGLGTGTVSVAVGSGEVSTGLAPNRLAVLESLTSPGSGSYDAWNIGRFYPTYAAYEFDWSTNLCSWAPDNPLGFTFESACARHDFGYRNYKAAQRFAANKARLDLAFYGDLQRVCATYPDAVRPACDSLAKVYYEAAQAFGYRTAAVERVDGHGVPA</sequence>
<dbReference type="Pfam" id="PF09056">
    <property type="entry name" value="Phospholip_A2_3"/>
    <property type="match status" value="1"/>
</dbReference>
<evidence type="ECO:0000313" key="2">
    <source>
        <dbReference type="EMBL" id="PSL55798.1"/>
    </source>
</evidence>
<dbReference type="GO" id="GO:0004623">
    <property type="term" value="F:phospholipase A2 activity"/>
    <property type="evidence" value="ECO:0007669"/>
    <property type="project" value="InterPro"/>
</dbReference>
<feature type="chain" id="PRO_5015140841" evidence="1">
    <location>
        <begin position="34"/>
        <end position="373"/>
    </location>
</feature>
<reference evidence="2 3" key="1">
    <citation type="submission" date="2018-03" db="EMBL/GenBank/DDBJ databases">
        <title>Genomic Encyclopedia of Type Strains, Phase III (KMG-III): the genomes of soil and plant-associated and newly described type strains.</title>
        <authorList>
            <person name="Whitman W."/>
        </authorList>
    </citation>
    <scope>NUCLEOTIDE SEQUENCE [LARGE SCALE GENOMIC DNA]</scope>
    <source>
        <strain evidence="2 3">CGMCC 4.7097</strain>
    </source>
</reference>
<dbReference type="GO" id="GO:0006644">
    <property type="term" value="P:phospholipid metabolic process"/>
    <property type="evidence" value="ECO:0007669"/>
    <property type="project" value="InterPro"/>
</dbReference>
<comment type="caution">
    <text evidence="2">The sequence shown here is derived from an EMBL/GenBank/DDBJ whole genome shotgun (WGS) entry which is preliminary data.</text>
</comment>
<accession>A0A2P8IBF7</accession>
<dbReference type="InterPro" id="IPR015141">
    <property type="entry name" value="PLipase_A2_prok/fun"/>
</dbReference>